<organism evidence="13 14">
    <name type="scientific">Anaeromicrobium sediminis</name>
    <dbReference type="NCBI Taxonomy" id="1478221"/>
    <lineage>
        <taxon>Bacteria</taxon>
        <taxon>Bacillati</taxon>
        <taxon>Bacillota</taxon>
        <taxon>Clostridia</taxon>
        <taxon>Peptostreptococcales</taxon>
        <taxon>Thermotaleaceae</taxon>
        <taxon>Anaeromicrobium</taxon>
    </lineage>
</organism>
<dbReference type="InterPro" id="IPR017871">
    <property type="entry name" value="ABC_transporter-like_CS"/>
</dbReference>
<feature type="domain" description="ABC transporter" evidence="11">
    <location>
        <begin position="326"/>
        <end position="558"/>
    </location>
</feature>
<keyword evidence="6" id="KW-0645">Protease</keyword>
<dbReference type="Proteomes" id="UP000216024">
    <property type="component" value="Unassembled WGS sequence"/>
</dbReference>
<evidence type="ECO:0000256" key="8">
    <source>
        <dbReference type="ARBA" id="ARBA00022989"/>
    </source>
</evidence>
<protein>
    <submittedName>
        <fullName evidence="13">ABC transporter ATP-binding protein</fullName>
    </submittedName>
</protein>
<keyword evidence="6" id="KW-0788">Thiol protease</keyword>
<dbReference type="Pfam" id="PF00664">
    <property type="entry name" value="ABC_membrane"/>
    <property type="match status" value="1"/>
</dbReference>
<comment type="subcellular location">
    <subcellularLocation>
        <location evidence="1">Cell membrane</location>
        <topology evidence="1">Multi-pass membrane protein</topology>
    </subcellularLocation>
</comment>
<dbReference type="PROSITE" id="PS50893">
    <property type="entry name" value="ABC_TRANSPORTER_2"/>
    <property type="match status" value="1"/>
</dbReference>
<name>A0A267MNK0_9FIRM</name>
<dbReference type="AlphaFoldDB" id="A0A267MNK0"/>
<dbReference type="Pfam" id="PF00005">
    <property type="entry name" value="ABC_tran"/>
    <property type="match status" value="1"/>
</dbReference>
<dbReference type="PROSITE" id="PS00211">
    <property type="entry name" value="ABC_TRANSPORTER_1"/>
    <property type="match status" value="1"/>
</dbReference>
<dbReference type="OrthoDB" id="9802264at2"/>
<keyword evidence="8 10" id="KW-1133">Transmembrane helix</keyword>
<keyword evidence="4 10" id="KW-0812">Transmembrane</keyword>
<accession>A0A267MNK0</accession>
<feature type="domain" description="ABC transmembrane type-1" evidence="12">
    <location>
        <begin position="16"/>
        <end position="293"/>
    </location>
</feature>
<evidence type="ECO:0000313" key="14">
    <source>
        <dbReference type="Proteomes" id="UP000216024"/>
    </source>
</evidence>
<dbReference type="GO" id="GO:0005886">
    <property type="term" value="C:plasma membrane"/>
    <property type="evidence" value="ECO:0007669"/>
    <property type="project" value="UniProtKB-SubCell"/>
</dbReference>
<dbReference type="PROSITE" id="PS50929">
    <property type="entry name" value="ABC_TM1F"/>
    <property type="match status" value="1"/>
</dbReference>
<evidence type="ECO:0000313" key="13">
    <source>
        <dbReference type="EMBL" id="PAB60330.1"/>
    </source>
</evidence>
<evidence type="ECO:0000256" key="7">
    <source>
        <dbReference type="ARBA" id="ARBA00022840"/>
    </source>
</evidence>
<keyword evidence="3" id="KW-1003">Cell membrane</keyword>
<dbReference type="GO" id="GO:0140359">
    <property type="term" value="F:ABC-type transporter activity"/>
    <property type="evidence" value="ECO:0007669"/>
    <property type="project" value="InterPro"/>
</dbReference>
<keyword evidence="7 13" id="KW-0067">ATP-binding</keyword>
<proteinExistence type="predicted"/>
<evidence type="ECO:0000256" key="10">
    <source>
        <dbReference type="SAM" id="Phobius"/>
    </source>
</evidence>
<dbReference type="FunFam" id="3.40.50.300:FF:000299">
    <property type="entry name" value="ABC transporter ATP-binding protein/permease"/>
    <property type="match status" value="1"/>
</dbReference>
<dbReference type="GO" id="GO:0034040">
    <property type="term" value="F:ATPase-coupled lipid transmembrane transporter activity"/>
    <property type="evidence" value="ECO:0007669"/>
    <property type="project" value="TreeGrafter"/>
</dbReference>
<dbReference type="Gene3D" id="3.40.50.300">
    <property type="entry name" value="P-loop containing nucleotide triphosphate hydrolases"/>
    <property type="match status" value="1"/>
</dbReference>
<comment type="caution">
    <text evidence="13">The sequence shown here is derived from an EMBL/GenBank/DDBJ whole genome shotgun (WGS) entry which is preliminary data.</text>
</comment>
<dbReference type="InterPro" id="IPR011527">
    <property type="entry name" value="ABC1_TM_dom"/>
</dbReference>
<dbReference type="Gene3D" id="1.20.1560.10">
    <property type="entry name" value="ABC transporter type 1, transmembrane domain"/>
    <property type="match status" value="1"/>
</dbReference>
<dbReference type="GO" id="GO:0016887">
    <property type="term" value="F:ATP hydrolysis activity"/>
    <property type="evidence" value="ECO:0007669"/>
    <property type="project" value="InterPro"/>
</dbReference>
<feature type="transmembrane region" description="Helical" evidence="10">
    <location>
        <begin position="153"/>
        <end position="172"/>
    </location>
</feature>
<evidence type="ECO:0000256" key="3">
    <source>
        <dbReference type="ARBA" id="ARBA00022475"/>
    </source>
</evidence>
<dbReference type="InterPro" id="IPR027417">
    <property type="entry name" value="P-loop_NTPase"/>
</dbReference>
<dbReference type="GO" id="GO:0008234">
    <property type="term" value="F:cysteine-type peptidase activity"/>
    <property type="evidence" value="ECO:0007669"/>
    <property type="project" value="UniProtKB-KW"/>
</dbReference>
<keyword evidence="2" id="KW-0813">Transport</keyword>
<dbReference type="InterPro" id="IPR039421">
    <property type="entry name" value="Type_1_exporter"/>
</dbReference>
<evidence type="ECO:0000256" key="9">
    <source>
        <dbReference type="ARBA" id="ARBA00023136"/>
    </source>
</evidence>
<evidence type="ECO:0000259" key="12">
    <source>
        <dbReference type="PROSITE" id="PS50929"/>
    </source>
</evidence>
<keyword evidence="9 10" id="KW-0472">Membrane</keyword>
<gene>
    <name evidence="13" type="ORF">CCE28_05390</name>
</gene>
<feature type="transmembrane region" description="Helical" evidence="10">
    <location>
        <begin position="12"/>
        <end position="36"/>
    </location>
</feature>
<sequence>MKHCLDILKKKKLLSAVYILLGVVVALLNAFSASYFQKVLDAFGDNTLSMRTICIYGFVLILICGLEYFDEYPSCKLSQSIYLEFKLKALRKISTIDYRCYQSLGTGKLVQKIENGANAGKSILFDFYFQLFSQLIPNIVFSLIFIANIDKTIMVYLGMGYILVFVVTNILLKYLYEIKAHILNNEEIFNKYLVRGFMELIVFRTNKRFDHEIGQTTNISEEIVKSKTKMKLIHEAFFAIFELFIILIKVIIVFISWKNNRLSVGSVVALITLIDRAYSPIAIFNVLFVQYKLDKSAFRRYTDLLDMSDDVRLNSGKIVNSIEGNIYFKNVCFSYEEKTIFKDLSFHIPAGSLVAFVGESGSGKSTIVKQIMGLIKPDAGSIHVDRNDLSELNLNHFYNYISYTSQESPIFDGTLRENIVFDKDISDDTIIEVLERVGLTSFYSDLPKGIDTEVGERGVMLSGGERQRLALARVIFGDAKIVILDEATSAMDNVTEELVMKNMMKFLRNKTIIIIAHRLNTIKNVDKIYVFKDGEIVGSGGFKELLDHNQYFRQLWNTIMKN</sequence>
<dbReference type="EMBL" id="NIBG01000003">
    <property type="protein sequence ID" value="PAB60330.1"/>
    <property type="molecule type" value="Genomic_DNA"/>
</dbReference>
<dbReference type="GO" id="GO:0005524">
    <property type="term" value="F:ATP binding"/>
    <property type="evidence" value="ECO:0007669"/>
    <property type="project" value="UniProtKB-KW"/>
</dbReference>
<dbReference type="InterPro" id="IPR036640">
    <property type="entry name" value="ABC1_TM_sf"/>
</dbReference>
<feature type="transmembrane region" description="Helical" evidence="10">
    <location>
        <begin position="263"/>
        <end position="289"/>
    </location>
</feature>
<evidence type="ECO:0000259" key="11">
    <source>
        <dbReference type="PROSITE" id="PS50893"/>
    </source>
</evidence>
<reference evidence="13 14" key="1">
    <citation type="submission" date="2017-06" db="EMBL/GenBank/DDBJ databases">
        <title>Draft genome sequence of anaerobic fermentative bacterium Anaeromicrobium sediminis DY2726D isolated from West Pacific Ocean sediments.</title>
        <authorList>
            <person name="Zeng X."/>
        </authorList>
    </citation>
    <scope>NUCLEOTIDE SEQUENCE [LARGE SCALE GENOMIC DNA]</scope>
    <source>
        <strain evidence="13 14">DY2726D</strain>
    </source>
</reference>
<dbReference type="SUPFAM" id="SSF90123">
    <property type="entry name" value="ABC transporter transmembrane region"/>
    <property type="match status" value="1"/>
</dbReference>
<feature type="transmembrane region" description="Helical" evidence="10">
    <location>
        <begin position="48"/>
        <end position="69"/>
    </location>
</feature>
<dbReference type="InterPro" id="IPR003593">
    <property type="entry name" value="AAA+_ATPase"/>
</dbReference>
<evidence type="ECO:0000256" key="2">
    <source>
        <dbReference type="ARBA" id="ARBA00022448"/>
    </source>
</evidence>
<dbReference type="PANTHER" id="PTHR24221:SF654">
    <property type="entry name" value="ATP-BINDING CASSETTE SUB-FAMILY B MEMBER 6"/>
    <property type="match status" value="1"/>
</dbReference>
<dbReference type="SMART" id="SM00382">
    <property type="entry name" value="AAA"/>
    <property type="match status" value="1"/>
</dbReference>
<evidence type="ECO:0000256" key="6">
    <source>
        <dbReference type="ARBA" id="ARBA00022807"/>
    </source>
</evidence>
<feature type="transmembrane region" description="Helical" evidence="10">
    <location>
        <begin position="236"/>
        <end position="257"/>
    </location>
</feature>
<evidence type="ECO:0000256" key="1">
    <source>
        <dbReference type="ARBA" id="ARBA00004651"/>
    </source>
</evidence>
<keyword evidence="6" id="KW-0378">Hydrolase</keyword>
<feature type="transmembrane region" description="Helical" evidence="10">
    <location>
        <begin position="127"/>
        <end position="147"/>
    </location>
</feature>
<keyword evidence="14" id="KW-1185">Reference proteome</keyword>
<dbReference type="SUPFAM" id="SSF52540">
    <property type="entry name" value="P-loop containing nucleoside triphosphate hydrolases"/>
    <property type="match status" value="1"/>
</dbReference>
<dbReference type="PANTHER" id="PTHR24221">
    <property type="entry name" value="ATP-BINDING CASSETTE SUB-FAMILY B"/>
    <property type="match status" value="1"/>
</dbReference>
<dbReference type="RefSeq" id="WP_095131745.1">
    <property type="nucleotide sequence ID" value="NZ_NIBG01000003.1"/>
</dbReference>
<evidence type="ECO:0000256" key="4">
    <source>
        <dbReference type="ARBA" id="ARBA00022692"/>
    </source>
</evidence>
<dbReference type="InterPro" id="IPR003439">
    <property type="entry name" value="ABC_transporter-like_ATP-bd"/>
</dbReference>
<keyword evidence="5" id="KW-0547">Nucleotide-binding</keyword>
<evidence type="ECO:0000256" key="5">
    <source>
        <dbReference type="ARBA" id="ARBA00022741"/>
    </source>
</evidence>